<keyword evidence="2" id="KW-1185">Reference proteome</keyword>
<proteinExistence type="predicted"/>
<protein>
    <submittedName>
        <fullName evidence="1">Uncharacterized protein</fullName>
    </submittedName>
</protein>
<dbReference type="EMBL" id="CAAALY010258541">
    <property type="protein sequence ID" value="VEL38652.1"/>
    <property type="molecule type" value="Genomic_DNA"/>
</dbReference>
<dbReference type="AlphaFoldDB" id="A0A3S5FGK0"/>
<evidence type="ECO:0000313" key="2">
    <source>
        <dbReference type="Proteomes" id="UP000784294"/>
    </source>
</evidence>
<reference evidence="1" key="1">
    <citation type="submission" date="2018-11" db="EMBL/GenBank/DDBJ databases">
        <authorList>
            <consortium name="Pathogen Informatics"/>
        </authorList>
    </citation>
    <scope>NUCLEOTIDE SEQUENCE</scope>
</reference>
<sequence length="274" mass="29964">MAHGMLPLPLFRPTDCISPLGLSEYSGIASSSCYNNTLGPLANVQASTFWLETNKALDCKDIDAPSLASRIETTAKTISANQTAIENMGSQEERVDKEAREIEGPLKFKDCFSRLAGKLSLNFIRVGAICMSITSTGGLCIAYSPQQTSPTMNGPLQPCELGASSSVCNPQADYLTRKLVLGHSRRELLACRHLECQAGWNPDFKQSDEFAFSDVDPGDRGTASSLTNQSEFIDEETKRLLIFPTTTAGFNLMDNRMKLVYKSGSFGKEMGYER</sequence>
<accession>A0A3S5FGK0</accession>
<comment type="caution">
    <text evidence="1">The sequence shown here is derived from an EMBL/GenBank/DDBJ whole genome shotgun (WGS) entry which is preliminary data.</text>
</comment>
<gene>
    <name evidence="1" type="ORF">PXEA_LOCUS32092</name>
</gene>
<name>A0A3S5FGK0_9PLAT</name>
<dbReference type="Proteomes" id="UP000784294">
    <property type="component" value="Unassembled WGS sequence"/>
</dbReference>
<organism evidence="1 2">
    <name type="scientific">Protopolystoma xenopodis</name>
    <dbReference type="NCBI Taxonomy" id="117903"/>
    <lineage>
        <taxon>Eukaryota</taxon>
        <taxon>Metazoa</taxon>
        <taxon>Spiralia</taxon>
        <taxon>Lophotrochozoa</taxon>
        <taxon>Platyhelminthes</taxon>
        <taxon>Monogenea</taxon>
        <taxon>Polyopisthocotylea</taxon>
        <taxon>Polystomatidea</taxon>
        <taxon>Polystomatidae</taxon>
        <taxon>Protopolystoma</taxon>
    </lineage>
</organism>
<evidence type="ECO:0000313" key="1">
    <source>
        <dbReference type="EMBL" id="VEL38652.1"/>
    </source>
</evidence>